<evidence type="ECO:0000256" key="1">
    <source>
        <dbReference type="SAM" id="SignalP"/>
    </source>
</evidence>
<dbReference type="EMBL" id="JANSUY010000015">
    <property type="protein sequence ID" value="MCR9016548.1"/>
    <property type="molecule type" value="Genomic_DNA"/>
</dbReference>
<dbReference type="SUPFAM" id="SSF69322">
    <property type="entry name" value="Tricorn protease domain 2"/>
    <property type="match status" value="1"/>
</dbReference>
<protein>
    <submittedName>
        <fullName evidence="2">Gliding motility-associated C-terminal domain-containing protein</fullName>
    </submittedName>
</protein>
<evidence type="ECO:0000313" key="2">
    <source>
        <dbReference type="EMBL" id="MCR9016548.1"/>
    </source>
</evidence>
<dbReference type="Proteomes" id="UP001142175">
    <property type="component" value="Unassembled WGS sequence"/>
</dbReference>
<keyword evidence="3" id="KW-1185">Reference proteome</keyword>
<dbReference type="InterPro" id="IPR011044">
    <property type="entry name" value="Quino_amine_DH_bsu"/>
</dbReference>
<dbReference type="InterPro" id="IPR015943">
    <property type="entry name" value="WD40/YVTN_repeat-like_dom_sf"/>
</dbReference>
<dbReference type="SUPFAM" id="SSF50969">
    <property type="entry name" value="YVTN repeat-like/Quinoprotein amine dehydrogenase"/>
    <property type="match status" value="1"/>
</dbReference>
<accession>A0A9X2T1B0</accession>
<organism evidence="2 3">
    <name type="scientific">Aquiflexum gelatinilyticum</name>
    <dbReference type="NCBI Taxonomy" id="2961943"/>
    <lineage>
        <taxon>Bacteria</taxon>
        <taxon>Pseudomonadati</taxon>
        <taxon>Bacteroidota</taxon>
        <taxon>Cytophagia</taxon>
        <taxon>Cytophagales</taxon>
        <taxon>Cyclobacteriaceae</taxon>
        <taxon>Aquiflexum</taxon>
    </lineage>
</organism>
<comment type="caution">
    <text evidence="2">The sequence shown here is derived from an EMBL/GenBank/DDBJ whole genome shotgun (WGS) entry which is preliminary data.</text>
</comment>
<proteinExistence type="predicted"/>
<dbReference type="InterPro" id="IPR013783">
    <property type="entry name" value="Ig-like_fold"/>
</dbReference>
<feature type="signal peptide" evidence="1">
    <location>
        <begin position="1"/>
        <end position="31"/>
    </location>
</feature>
<dbReference type="SUPFAM" id="SSF82171">
    <property type="entry name" value="DPP6 N-terminal domain-like"/>
    <property type="match status" value="1"/>
</dbReference>
<dbReference type="Gene3D" id="2.130.10.10">
    <property type="entry name" value="YVTN repeat-like/Quinoprotein amine dehydrogenase"/>
    <property type="match status" value="1"/>
</dbReference>
<reference evidence="2" key="1">
    <citation type="submission" date="2022-08" db="EMBL/GenBank/DDBJ databases">
        <authorList>
            <person name="Zhang D."/>
        </authorList>
    </citation>
    <scope>NUCLEOTIDE SEQUENCE</scope>
    <source>
        <strain evidence="2">XJ19-11</strain>
    </source>
</reference>
<gene>
    <name evidence="2" type="ORF">NU887_16005</name>
</gene>
<name>A0A9X2T1B0_9BACT</name>
<evidence type="ECO:0000313" key="3">
    <source>
        <dbReference type="Proteomes" id="UP001142175"/>
    </source>
</evidence>
<dbReference type="RefSeq" id="WP_258424396.1">
    <property type="nucleotide sequence ID" value="NZ_JANSUY010000015.1"/>
</dbReference>
<feature type="chain" id="PRO_5040842904" evidence="1">
    <location>
        <begin position="32"/>
        <end position="1831"/>
    </location>
</feature>
<keyword evidence="1" id="KW-0732">Signal</keyword>
<sequence>MKSLSNSIKIFLFFSALIFLNNALNTAPLHAQGFNNNEWIFGDCGTGQNNILSFGKGEDPIVRNLPSGVIIGQNNNAVAIDPISGNIIFYSNGVLVYDANNQILEGVAPGIDGNINGQQDLAIGVLNYDPAGDKLYYIFYKNSSGDLQYSLIDMNAPGQAVGNEPPLGEIIEKDQVIVGAVSGPIMVVKTPQSPSYLLSIEGGTIFSRRIGANPGEFILNTNAAIPFTPKFMVFDEASQKIILIPEDPSADIVVLDFDVATGSFGVLEPISQSSSGADFGGAAFSPDGDFIYFSRGDELLRVPLSDLTATPEVIPFENDVFQIYDVKTGPDGRLYYIYEEVAGGPQLIGRVENPDVVDLTEIELEEDPFNGTDFCGRIFPQFAPNQNINATVDFEWNPEEPCSNNPVQLTSLITPENFRPVSFEWTFNPPLTDEDGAPVDIDFTQEHLLIPEEATSNESIDVTLTVTFADGTTQTVNKTITLLPNELQVQFSAQDTTVCEGACVDIGSMLEVQAGDDQGGGGGGGGTYEYFWSNIREWRPIKDNCVDLPGLYWVLVREPGSECYAYGSVRVRIWDLNDQSNNVWYFGDGAGLDFNPDPNNPNGPTPRAVSHNQNIPAGTTTISDETGQVLFFTDGETVWDLNGNVMENGDSIGGSNLSSQSVLAVPVPQDETIFYLFTTQTAADGSNQVKFSVVDIKVENPNGVGNVVSKDNFLFSPSTEHSAALAAGDTTWVLFHELGNNTFRAYPVSIFGIGSPVFSSVGSNHGFNTGVGTMKFSPDGTKVAVTIQDGACSRLEIFDFDPETGEMTEYALLDLGCNGEDIYGMEFSPDGSRAYVSYTGGGGKVEEFLIHAPEQNGTTPLACATCFENATTRPQREACILNSSVRGVLSTSGPFGALQIGPDGQIYVARPGQNMLGSINSGTDCNVSIYNEMGSPPLTGMSNLGLPSFVQQSGSSIPDPLLSGTPQLCLDPQNGVIGQFQGAGEPDIDSYFWTITHEDGTVELNNFGGPGEQFQIYEHQFTRPGLYTVDLRVDRCGDPDFYEGRLEVLVIAPPALTLPEAVTLCLGTPISLTAIDGYNPADGLYDFEWRNAAGQLFGDQNSNTIIVNEESIFTVSVSHRPGAGVDPAFFDPCPSEASVFVGPAFEFDLTQSADQVCYDENLVVFAPNTPISGEWFYQVQGTVNRVPLGEFFELNLVPNTLPSPGVYDIIFVTEDPILAGCIIEKQLELIVFPIPVFEVVVLTQADDCAAANGSFEITMLADADEVRIDETGQTFTNVVSGDVLPVVTGLEPGVYTIVATSDSGCEFLLPVVVQNLNPPVGISDFEITANPETCTATGVDFGSMDIVFNLGPQSGSYQLIRQEDGQEFTGTFTATDSINVPLPDGTYNLTLIDIVDCAFPDPVSYIIDNAEQVVFSVPTNVTACGLYILEPQSQIVLNYEVRGPNGQLINPDQDGGYLFEFTGVYTVRGFDPNGVLCPSELSLIEVVINSPIDFSLSDPIVDCDLGVSYEAVLFGFNPNNANFYWRNVAGDIVGRNQVFFPPSPGTYTLEVQPRSGGLCPERTIEFEVDEFLEDLEINLVAQQFCAGDTFANITVEADFTNVSETLWFSVVGSVRTPLPDLTGQQTVTVFDVGVFEVALISDLGCELAREQVQISRSVIVPPVLAPSYTICAIENVTVQLNPGVYDFYSWKLEGNEVSPDPVFVPTLPGNYLLTVSDNLGCEYTVSFEVLEDCALRVIFPDAMVPSNPDRNFLVYTNDFVDELEVFIFNRWGELIFYCEQKNISADTFVCSWDGTVNGTYVPIGVYPVVVNFKSNNQNVTNKITKSILVIE</sequence>
<dbReference type="Gene3D" id="2.60.40.10">
    <property type="entry name" value="Immunoglobulins"/>
    <property type="match status" value="1"/>
</dbReference>